<sequence length="593" mass="67570">MSYSCCICGLSNEQNFAPKTAAIVEVLQNVVKSLVKKESLDEQLVQEWERDIKKQRVDNTKLTEENNNLQQRIEDLQSSLDSACERSDQYKQKFLIAQESLEKLHKKNQELAKKCNNSIIIHDEHAEKPFPFKVASGTHEVNRKKVILAPDTCYTHDHEWVNEDLLDHDRPSTSKVVKDNDGFAKPIAPSNLGLPKKKPQSMTHCTVDLVDCSTDLDETCLQSHSVLEDAEHSDEEDDFSIPPSPVLSGSTLSLKRFPYLSDKTSGQTKTYGETKTTSLKNVNRLASFEDDECDPGSPSLLRMQDKFSKSDKQEVKLSKGVKGDRLIPATVDWQDSCNDFQNKTLKDSLLIHHKQTKKTTISPIKCPTEKSLHQTSIDELFEKTDGELKSYIEDESTTRSELDLDETHFHVGEEPVANIAPDASIVIDDDDDAEEISNSDLDDFAASTTFQHPKKIKRTMKMHTKYDPDDSFNVVPKKKKEAGFKFQSVVRKRDDREKLEAKSCPQCEAYYSDLPPDERERALKDICRHRHEYVPPSSPEHFWEIGIPSTAECRRRGYIQDEGDLTPRGRAEAASRRRRKKPLQARFNTKNTN</sequence>
<keyword evidence="2" id="KW-0227">DNA damage</keyword>
<accession>A0A6F9DQR5</accession>
<dbReference type="InterPro" id="IPR013882">
    <property type="entry name" value="Ctp1_C"/>
</dbReference>
<keyword evidence="3" id="KW-0539">Nucleus</keyword>
<dbReference type="PANTHER" id="PTHR15107:SF0">
    <property type="entry name" value="DNA ENDONUCLEASE ACTIVATOR CTP1 C-TERMINAL DOMAIN-CONTAINING PROTEIN"/>
    <property type="match status" value="1"/>
</dbReference>
<keyword evidence="7" id="KW-0540">Nuclease</keyword>
<feature type="compositionally biased region" description="Basic and acidic residues" evidence="5">
    <location>
        <begin position="558"/>
        <end position="575"/>
    </location>
</feature>
<proteinExistence type="evidence at transcript level"/>
<dbReference type="GO" id="GO:0010792">
    <property type="term" value="P:DNA double-strand break processing involved in repair via single-strand annealing"/>
    <property type="evidence" value="ECO:0007669"/>
    <property type="project" value="TreeGrafter"/>
</dbReference>
<organism evidence="7">
    <name type="scientific">Phallusia mammillata</name>
    <dbReference type="NCBI Taxonomy" id="59560"/>
    <lineage>
        <taxon>Eukaryota</taxon>
        <taxon>Metazoa</taxon>
        <taxon>Chordata</taxon>
        <taxon>Tunicata</taxon>
        <taxon>Ascidiacea</taxon>
        <taxon>Phlebobranchia</taxon>
        <taxon>Ascidiidae</taxon>
        <taxon>Phallusia</taxon>
    </lineage>
</organism>
<evidence type="ECO:0000313" key="7">
    <source>
        <dbReference type="EMBL" id="CAB3265459.1"/>
    </source>
</evidence>
<feature type="region of interest" description="Disordered" evidence="5">
    <location>
        <begin position="558"/>
        <end position="593"/>
    </location>
</feature>
<comment type="subcellular location">
    <subcellularLocation>
        <location evidence="1">Nucleus</location>
    </subcellularLocation>
</comment>
<keyword evidence="4" id="KW-0175">Coiled coil</keyword>
<feature type="coiled-coil region" evidence="4">
    <location>
        <begin position="45"/>
        <end position="93"/>
    </location>
</feature>
<evidence type="ECO:0000256" key="4">
    <source>
        <dbReference type="SAM" id="Coils"/>
    </source>
</evidence>
<evidence type="ECO:0000256" key="1">
    <source>
        <dbReference type="ARBA" id="ARBA00004123"/>
    </source>
</evidence>
<keyword evidence="7" id="KW-0255">Endonuclease</keyword>
<gene>
    <name evidence="7" type="primary">Rbbp8</name>
</gene>
<evidence type="ECO:0000256" key="3">
    <source>
        <dbReference type="ARBA" id="ARBA00023242"/>
    </source>
</evidence>
<reference evidence="7" key="1">
    <citation type="submission" date="2020-04" db="EMBL/GenBank/DDBJ databases">
        <authorList>
            <person name="Neveu A P."/>
        </authorList>
    </citation>
    <scope>NUCLEOTIDE SEQUENCE</scope>
    <source>
        <tissue evidence="7">Whole embryo</tissue>
    </source>
</reference>
<name>A0A6F9DQR5_9ASCI</name>
<protein>
    <submittedName>
        <fullName evidence="7">DNA endonuclease RBBP8</fullName>
    </submittedName>
</protein>
<evidence type="ECO:0000256" key="5">
    <source>
        <dbReference type="SAM" id="MobiDB-lite"/>
    </source>
</evidence>
<evidence type="ECO:0000259" key="6">
    <source>
        <dbReference type="Pfam" id="PF08573"/>
    </source>
</evidence>
<dbReference type="GO" id="GO:0004519">
    <property type="term" value="F:endonuclease activity"/>
    <property type="evidence" value="ECO:0007669"/>
    <property type="project" value="UniProtKB-KW"/>
</dbReference>
<dbReference type="AlphaFoldDB" id="A0A6F9DQR5"/>
<keyword evidence="7" id="KW-0378">Hydrolase</keyword>
<dbReference type="Pfam" id="PF08573">
    <property type="entry name" value="SAE2"/>
    <property type="match status" value="1"/>
</dbReference>
<feature type="domain" description="DNA endonuclease activator Ctp1 C-terminal" evidence="6">
    <location>
        <begin position="521"/>
        <end position="552"/>
    </location>
</feature>
<evidence type="ECO:0000256" key="2">
    <source>
        <dbReference type="ARBA" id="ARBA00022763"/>
    </source>
</evidence>
<dbReference type="PANTHER" id="PTHR15107">
    <property type="entry name" value="RETINOBLASTOMA BINDING PROTEIN 8"/>
    <property type="match status" value="1"/>
</dbReference>
<dbReference type="EMBL" id="LR789597">
    <property type="protein sequence ID" value="CAB3265459.1"/>
    <property type="molecule type" value="mRNA"/>
</dbReference>
<dbReference type="GO" id="GO:0005634">
    <property type="term" value="C:nucleus"/>
    <property type="evidence" value="ECO:0007669"/>
    <property type="project" value="UniProtKB-SubCell"/>
</dbReference>
<dbReference type="InterPro" id="IPR033316">
    <property type="entry name" value="RBBP8-like"/>
</dbReference>
<dbReference type="GO" id="GO:0003684">
    <property type="term" value="F:damaged DNA binding"/>
    <property type="evidence" value="ECO:0007669"/>
    <property type="project" value="TreeGrafter"/>
</dbReference>